<name>A0A8T0EJQ7_ARGBR</name>
<feature type="region of interest" description="Disordered" evidence="1">
    <location>
        <begin position="318"/>
        <end position="348"/>
    </location>
</feature>
<protein>
    <submittedName>
        <fullName evidence="3">Uncharacterized protein</fullName>
    </submittedName>
</protein>
<feature type="compositionally biased region" description="Basic and acidic residues" evidence="1">
    <location>
        <begin position="323"/>
        <end position="341"/>
    </location>
</feature>
<proteinExistence type="predicted"/>
<reference evidence="3" key="2">
    <citation type="submission" date="2020-06" db="EMBL/GenBank/DDBJ databases">
        <authorList>
            <person name="Sheffer M."/>
        </authorList>
    </citation>
    <scope>NUCLEOTIDE SEQUENCE</scope>
</reference>
<keyword evidence="4" id="KW-1185">Reference proteome</keyword>
<evidence type="ECO:0000313" key="3">
    <source>
        <dbReference type="EMBL" id="KAF8773704.1"/>
    </source>
</evidence>
<evidence type="ECO:0000256" key="1">
    <source>
        <dbReference type="SAM" id="MobiDB-lite"/>
    </source>
</evidence>
<accession>A0A8T0EJQ7</accession>
<organism evidence="3 4">
    <name type="scientific">Argiope bruennichi</name>
    <name type="common">Wasp spider</name>
    <name type="synonym">Aranea bruennichi</name>
    <dbReference type="NCBI Taxonomy" id="94029"/>
    <lineage>
        <taxon>Eukaryota</taxon>
        <taxon>Metazoa</taxon>
        <taxon>Ecdysozoa</taxon>
        <taxon>Arthropoda</taxon>
        <taxon>Chelicerata</taxon>
        <taxon>Arachnida</taxon>
        <taxon>Araneae</taxon>
        <taxon>Araneomorphae</taxon>
        <taxon>Entelegynae</taxon>
        <taxon>Araneoidea</taxon>
        <taxon>Araneidae</taxon>
        <taxon>Argiope</taxon>
    </lineage>
</organism>
<dbReference type="EMBL" id="JABXBU010002227">
    <property type="protein sequence ID" value="KAF8773704.1"/>
    <property type="molecule type" value="Genomic_DNA"/>
</dbReference>
<gene>
    <name evidence="3" type="ORF">HNY73_016339</name>
</gene>
<dbReference type="AlphaFoldDB" id="A0A8T0EJQ7"/>
<comment type="caution">
    <text evidence="3">The sequence shown here is derived from an EMBL/GenBank/DDBJ whole genome shotgun (WGS) entry which is preliminary data.</text>
</comment>
<feature type="chain" id="PRO_5035727573" evidence="2">
    <location>
        <begin position="41"/>
        <end position="384"/>
    </location>
</feature>
<feature type="signal peptide" evidence="2">
    <location>
        <begin position="1"/>
        <end position="40"/>
    </location>
</feature>
<evidence type="ECO:0000256" key="2">
    <source>
        <dbReference type="SAM" id="SignalP"/>
    </source>
</evidence>
<sequence length="384" mass="44698">MKIWCQQFYRLQNRNIVLWTKKFLAVLLLWICCCCPGDESHPLSTTSHVQSVTLECHVILEDLYGRYAQLACSCKCWLRCQETQKCLKWYSLIRSVASSISFHSSELSTLKEILKVLEISIRSSYIGFTALPRGTLNVLEDVCSVSHIYRQLQRHEQEVLYIKTSFDPSRRITGLQVVWTDLVCEQYPPMMWKTPFMTWKDHGEGKANLFRAFVLKLPSSRHDIFSSFSGVFVVRFMFLLRAAICFTFQRGRKHAGITREWHTTSVKIPANLSHCGIDWGHSCCLVFCSDNVNHDACSYFKPDSSIHHLSSFNQLQQQHLPTTRHEQTEEVKEKEEKRENVFHQSRQRRQSSGFLPPFRIEILETIKEIAVLQPFNLSIRLVGQ</sequence>
<keyword evidence="2" id="KW-0732">Signal</keyword>
<dbReference type="Proteomes" id="UP000807504">
    <property type="component" value="Unassembled WGS sequence"/>
</dbReference>
<reference evidence="3" key="1">
    <citation type="journal article" date="2020" name="bioRxiv">
        <title>Chromosome-level reference genome of the European wasp spider Argiope bruennichi: a resource for studies on range expansion and evolutionary adaptation.</title>
        <authorList>
            <person name="Sheffer M.M."/>
            <person name="Hoppe A."/>
            <person name="Krehenwinkel H."/>
            <person name="Uhl G."/>
            <person name="Kuss A.W."/>
            <person name="Jensen L."/>
            <person name="Jensen C."/>
            <person name="Gillespie R.G."/>
            <person name="Hoff K.J."/>
            <person name="Prost S."/>
        </authorList>
    </citation>
    <scope>NUCLEOTIDE SEQUENCE</scope>
</reference>
<evidence type="ECO:0000313" key="4">
    <source>
        <dbReference type="Proteomes" id="UP000807504"/>
    </source>
</evidence>